<protein>
    <submittedName>
        <fullName evidence="1">Uncharacterized protein</fullName>
    </submittedName>
</protein>
<dbReference type="EMBL" id="GBRH01257669">
    <property type="protein sequence ID" value="JAD40226.1"/>
    <property type="molecule type" value="Transcribed_RNA"/>
</dbReference>
<accession>A0A0A8ZN45</accession>
<organism evidence="1">
    <name type="scientific">Arundo donax</name>
    <name type="common">Giant reed</name>
    <name type="synonym">Donax arundinaceus</name>
    <dbReference type="NCBI Taxonomy" id="35708"/>
    <lineage>
        <taxon>Eukaryota</taxon>
        <taxon>Viridiplantae</taxon>
        <taxon>Streptophyta</taxon>
        <taxon>Embryophyta</taxon>
        <taxon>Tracheophyta</taxon>
        <taxon>Spermatophyta</taxon>
        <taxon>Magnoliopsida</taxon>
        <taxon>Liliopsida</taxon>
        <taxon>Poales</taxon>
        <taxon>Poaceae</taxon>
        <taxon>PACMAD clade</taxon>
        <taxon>Arundinoideae</taxon>
        <taxon>Arundineae</taxon>
        <taxon>Arundo</taxon>
    </lineage>
</organism>
<sequence length="48" mass="5324">MRCVRSCFNHGRRCPRPPLPRPPLVVVFQGSTPPRPPQFASATLPCPV</sequence>
<name>A0A0A8ZN45_ARUDO</name>
<reference evidence="1" key="2">
    <citation type="journal article" date="2015" name="Data Brief">
        <title>Shoot transcriptome of the giant reed, Arundo donax.</title>
        <authorList>
            <person name="Barrero R.A."/>
            <person name="Guerrero F.D."/>
            <person name="Moolhuijzen P."/>
            <person name="Goolsby J.A."/>
            <person name="Tidwell J."/>
            <person name="Bellgard S.E."/>
            <person name="Bellgard M.I."/>
        </authorList>
    </citation>
    <scope>NUCLEOTIDE SEQUENCE</scope>
    <source>
        <tissue evidence="1">Shoot tissue taken approximately 20 cm above the soil surface</tissue>
    </source>
</reference>
<reference evidence="1" key="1">
    <citation type="submission" date="2014-09" db="EMBL/GenBank/DDBJ databases">
        <authorList>
            <person name="Magalhaes I.L.F."/>
            <person name="Oliveira U."/>
            <person name="Santos F.R."/>
            <person name="Vidigal T.H.D.A."/>
            <person name="Brescovit A.D."/>
            <person name="Santos A.J."/>
        </authorList>
    </citation>
    <scope>NUCLEOTIDE SEQUENCE</scope>
    <source>
        <tissue evidence="1">Shoot tissue taken approximately 20 cm above the soil surface</tissue>
    </source>
</reference>
<dbReference type="AlphaFoldDB" id="A0A0A8ZN45"/>
<evidence type="ECO:0000313" key="1">
    <source>
        <dbReference type="EMBL" id="JAD40226.1"/>
    </source>
</evidence>
<proteinExistence type="predicted"/>